<dbReference type="EMBL" id="DF973381">
    <property type="protein sequence ID" value="GAU28843.1"/>
    <property type="molecule type" value="Genomic_DNA"/>
</dbReference>
<feature type="compositionally biased region" description="Polar residues" evidence="1">
    <location>
        <begin position="1"/>
        <end position="10"/>
    </location>
</feature>
<name>A0A2Z6MG02_TRISU</name>
<protein>
    <submittedName>
        <fullName evidence="2">Uncharacterized protein</fullName>
    </submittedName>
</protein>
<evidence type="ECO:0000313" key="2">
    <source>
        <dbReference type="EMBL" id="GAU28843.1"/>
    </source>
</evidence>
<organism evidence="2 3">
    <name type="scientific">Trifolium subterraneum</name>
    <name type="common">Subterranean clover</name>
    <dbReference type="NCBI Taxonomy" id="3900"/>
    <lineage>
        <taxon>Eukaryota</taxon>
        <taxon>Viridiplantae</taxon>
        <taxon>Streptophyta</taxon>
        <taxon>Embryophyta</taxon>
        <taxon>Tracheophyta</taxon>
        <taxon>Spermatophyta</taxon>
        <taxon>Magnoliopsida</taxon>
        <taxon>eudicotyledons</taxon>
        <taxon>Gunneridae</taxon>
        <taxon>Pentapetalae</taxon>
        <taxon>rosids</taxon>
        <taxon>fabids</taxon>
        <taxon>Fabales</taxon>
        <taxon>Fabaceae</taxon>
        <taxon>Papilionoideae</taxon>
        <taxon>50 kb inversion clade</taxon>
        <taxon>NPAAA clade</taxon>
        <taxon>Hologalegina</taxon>
        <taxon>IRL clade</taxon>
        <taxon>Trifolieae</taxon>
        <taxon>Trifolium</taxon>
    </lineage>
</organism>
<feature type="compositionally biased region" description="Polar residues" evidence="1">
    <location>
        <begin position="26"/>
        <end position="35"/>
    </location>
</feature>
<sequence length="98" mass="10667">MWQRWTSSKEAATHGSARLKPDAPAHSSTTMEVITNCNHDDDNDNNGDNDESDGGGNTYDAKQWSTVAMVTVINMVNDNLTGCSGIFLTEAAVEFEKQ</sequence>
<evidence type="ECO:0000313" key="3">
    <source>
        <dbReference type="Proteomes" id="UP000242715"/>
    </source>
</evidence>
<feature type="compositionally biased region" description="Acidic residues" evidence="1">
    <location>
        <begin position="41"/>
        <end position="53"/>
    </location>
</feature>
<accession>A0A2Z6MG02</accession>
<keyword evidence="3" id="KW-1185">Reference proteome</keyword>
<feature type="region of interest" description="Disordered" evidence="1">
    <location>
        <begin position="1"/>
        <end position="60"/>
    </location>
</feature>
<reference evidence="3" key="1">
    <citation type="journal article" date="2017" name="Front. Plant Sci.">
        <title>Climate Clever Clovers: New Paradigm to Reduce the Environmental Footprint of Ruminants by Breeding Low Methanogenic Forages Utilizing Haplotype Variation.</title>
        <authorList>
            <person name="Kaur P."/>
            <person name="Appels R."/>
            <person name="Bayer P.E."/>
            <person name="Keeble-Gagnere G."/>
            <person name="Wang J."/>
            <person name="Hirakawa H."/>
            <person name="Shirasawa K."/>
            <person name="Vercoe P."/>
            <person name="Stefanova K."/>
            <person name="Durmic Z."/>
            <person name="Nichols P."/>
            <person name="Revell C."/>
            <person name="Isobe S.N."/>
            <person name="Edwards D."/>
            <person name="Erskine W."/>
        </authorList>
    </citation>
    <scope>NUCLEOTIDE SEQUENCE [LARGE SCALE GENOMIC DNA]</scope>
    <source>
        <strain evidence="3">cv. Daliak</strain>
    </source>
</reference>
<dbReference type="AlphaFoldDB" id="A0A2Z6MG02"/>
<gene>
    <name evidence="2" type="ORF">TSUD_21800</name>
</gene>
<proteinExistence type="predicted"/>
<dbReference type="Proteomes" id="UP000242715">
    <property type="component" value="Unassembled WGS sequence"/>
</dbReference>
<evidence type="ECO:0000256" key="1">
    <source>
        <dbReference type="SAM" id="MobiDB-lite"/>
    </source>
</evidence>